<dbReference type="Pfam" id="PF00512">
    <property type="entry name" value="HisKA"/>
    <property type="match status" value="1"/>
</dbReference>
<dbReference type="Pfam" id="PF02518">
    <property type="entry name" value="HATPase_c"/>
    <property type="match status" value="1"/>
</dbReference>
<evidence type="ECO:0000256" key="2">
    <source>
        <dbReference type="ARBA" id="ARBA00004141"/>
    </source>
</evidence>
<dbReference type="FunFam" id="3.30.565.10:FF:000006">
    <property type="entry name" value="Sensor histidine kinase WalK"/>
    <property type="match status" value="1"/>
</dbReference>
<evidence type="ECO:0000256" key="5">
    <source>
        <dbReference type="ARBA" id="ARBA00022553"/>
    </source>
</evidence>
<dbReference type="SUPFAM" id="SSF158472">
    <property type="entry name" value="HAMP domain-like"/>
    <property type="match status" value="1"/>
</dbReference>
<dbReference type="InterPro" id="IPR036890">
    <property type="entry name" value="HATPase_C_sf"/>
</dbReference>
<keyword evidence="9 12" id="KW-1133">Transmembrane helix</keyword>
<evidence type="ECO:0000256" key="6">
    <source>
        <dbReference type="ARBA" id="ARBA00022679"/>
    </source>
</evidence>
<keyword evidence="16" id="KW-1185">Reference proteome</keyword>
<dbReference type="PANTHER" id="PTHR45528:SF12">
    <property type="entry name" value="SENSOR HISTIDINE KINASE ARSS"/>
    <property type="match status" value="1"/>
</dbReference>
<dbReference type="InterPro" id="IPR050398">
    <property type="entry name" value="HssS/ArlS-like"/>
</dbReference>
<dbReference type="CDD" id="cd00082">
    <property type="entry name" value="HisKA"/>
    <property type="match status" value="1"/>
</dbReference>
<dbReference type="Pfam" id="PF18719">
    <property type="entry name" value="ArlS_N"/>
    <property type="match status" value="1"/>
</dbReference>
<evidence type="ECO:0000256" key="10">
    <source>
        <dbReference type="ARBA" id="ARBA00023012"/>
    </source>
</evidence>
<dbReference type="KEGG" id="jda:BW727_100609"/>
<dbReference type="PRINTS" id="PR00344">
    <property type="entry name" value="BCTRLSENSOR"/>
</dbReference>
<comment type="catalytic activity">
    <reaction evidence="1">
        <text>ATP + protein L-histidine = ADP + protein N-phospho-L-histidine.</text>
        <dbReference type="EC" id="2.7.13.3"/>
    </reaction>
</comment>
<keyword evidence="7 12" id="KW-0812">Transmembrane</keyword>
<sequence>MTVMLNKKKGNPKSIRWKWGFRLTIAFFLLVVLTATVLLNGFRDKLYEQEKENARVFVSRISETFGQVNTRLTAQNVESLIEKINVSTTTRGLVRVNNIPYIDALREQGIVIRVFNPKGELLYQTRQNNSNFARPSGFYLLETPFNGKEGFTGGDTIVSENEGVLNGYVQVFFRLYDYHDIVASANKLVFIIILTGFFISAALGYGFAQIFFRPIKQMTDTMTEITEDNLSQTRIRMKKIGSEDELSDLSFQINHLLDKMATYVTQQKQFVEDVSHELRTPTAIVEGHLKLLNRWGKDDPQVLDESLAASLNEITRMKTLVQEMLDLSRAEQVQTHYHSEVTPVVDVISQIFHNFKILYPDFTFYFDNDLSKEREIQIYRNHLEQILVILLDNAVKYSTTRKEIHISISETLMKIQIAIQDFGEGMSREDQEKVFNRFYRIDKARSREKGGHGLGLSIAKELIEGYKGDISVESALGHGTVFRIQLPFISDEIDEKNMLDNQL</sequence>
<accession>A0A1S6IN77</accession>
<protein>
    <recommendedName>
        <fullName evidence="4">Signal transduction histidine-protein kinase ArlS</fullName>
        <ecNumber evidence="3">2.7.13.3</ecNumber>
    </recommendedName>
</protein>
<dbReference type="InterPro" id="IPR036097">
    <property type="entry name" value="HisK_dim/P_sf"/>
</dbReference>
<keyword evidence="11 12" id="KW-0472">Membrane</keyword>
<dbReference type="AlphaFoldDB" id="A0A1S6IN77"/>
<evidence type="ECO:0000259" key="14">
    <source>
        <dbReference type="PROSITE" id="PS50885"/>
    </source>
</evidence>
<dbReference type="GO" id="GO:0000155">
    <property type="term" value="F:phosphorelay sensor kinase activity"/>
    <property type="evidence" value="ECO:0007669"/>
    <property type="project" value="InterPro"/>
</dbReference>
<dbReference type="InterPro" id="IPR005467">
    <property type="entry name" value="His_kinase_dom"/>
</dbReference>
<dbReference type="FunFam" id="1.10.287.130:FF:000001">
    <property type="entry name" value="Two-component sensor histidine kinase"/>
    <property type="match status" value="1"/>
</dbReference>
<dbReference type="InterPro" id="IPR003660">
    <property type="entry name" value="HAMP_dom"/>
</dbReference>
<evidence type="ECO:0000313" key="16">
    <source>
        <dbReference type="Proteomes" id="UP000188993"/>
    </source>
</evidence>
<dbReference type="InterPro" id="IPR003661">
    <property type="entry name" value="HisK_dim/P_dom"/>
</dbReference>
<dbReference type="PANTHER" id="PTHR45528">
    <property type="entry name" value="SENSOR HISTIDINE KINASE CPXA"/>
    <property type="match status" value="1"/>
</dbReference>
<keyword evidence="8 15" id="KW-0418">Kinase</keyword>
<evidence type="ECO:0000256" key="8">
    <source>
        <dbReference type="ARBA" id="ARBA00022777"/>
    </source>
</evidence>
<evidence type="ECO:0000256" key="11">
    <source>
        <dbReference type="ARBA" id="ARBA00023136"/>
    </source>
</evidence>
<evidence type="ECO:0000259" key="13">
    <source>
        <dbReference type="PROSITE" id="PS50109"/>
    </source>
</evidence>
<dbReference type="Proteomes" id="UP000188993">
    <property type="component" value="Chromosome"/>
</dbReference>
<dbReference type="STRING" id="708126.BW727_100609"/>
<dbReference type="InterPro" id="IPR041610">
    <property type="entry name" value="ArlS_N"/>
</dbReference>
<keyword evidence="5" id="KW-0597">Phosphoprotein</keyword>
<proteinExistence type="predicted"/>
<dbReference type="SUPFAM" id="SSF47384">
    <property type="entry name" value="Homodimeric domain of signal transducing histidine kinase"/>
    <property type="match status" value="1"/>
</dbReference>
<dbReference type="Gene3D" id="6.10.340.10">
    <property type="match status" value="1"/>
</dbReference>
<evidence type="ECO:0000256" key="9">
    <source>
        <dbReference type="ARBA" id="ARBA00022989"/>
    </source>
</evidence>
<reference evidence="15 16" key="1">
    <citation type="journal article" date="2014" name="Int. J. Syst. Evol. Microbiol.">
        <title>Jeotgalibaca dankookensis gen. nov., sp. nov., a member of the family Carnobacteriaceae, isolated from seujeot (Korean traditional food).</title>
        <authorList>
            <person name="Lee D.G."/>
            <person name="Trujillo M.E."/>
            <person name="Kang H."/>
            <person name="Ahn T.Y."/>
        </authorList>
    </citation>
    <scope>NUCLEOTIDE SEQUENCE [LARGE SCALE GENOMIC DNA]</scope>
    <source>
        <strain evidence="15 16">EX-07</strain>
    </source>
</reference>
<dbReference type="InterPro" id="IPR003594">
    <property type="entry name" value="HATPase_dom"/>
</dbReference>
<evidence type="ECO:0000256" key="7">
    <source>
        <dbReference type="ARBA" id="ARBA00022692"/>
    </source>
</evidence>
<dbReference type="PROSITE" id="PS50885">
    <property type="entry name" value="HAMP"/>
    <property type="match status" value="1"/>
</dbReference>
<dbReference type="EMBL" id="CP019728">
    <property type="protein sequence ID" value="AQS53002.1"/>
    <property type="molecule type" value="Genomic_DNA"/>
</dbReference>
<dbReference type="EC" id="2.7.13.3" evidence="3"/>
<evidence type="ECO:0000256" key="4">
    <source>
        <dbReference type="ARBA" id="ARBA00015735"/>
    </source>
</evidence>
<evidence type="ECO:0000256" key="1">
    <source>
        <dbReference type="ARBA" id="ARBA00000085"/>
    </source>
</evidence>
<evidence type="ECO:0000313" key="15">
    <source>
        <dbReference type="EMBL" id="AQS53002.1"/>
    </source>
</evidence>
<dbReference type="SMART" id="SM00387">
    <property type="entry name" value="HATPase_c"/>
    <property type="match status" value="1"/>
</dbReference>
<comment type="subcellular location">
    <subcellularLocation>
        <location evidence="2">Membrane</location>
        <topology evidence="2">Multi-pass membrane protein</topology>
    </subcellularLocation>
</comment>
<dbReference type="GO" id="GO:0016020">
    <property type="term" value="C:membrane"/>
    <property type="evidence" value="ECO:0007669"/>
    <property type="project" value="UniProtKB-SubCell"/>
</dbReference>
<keyword evidence="10" id="KW-0902">Two-component regulatory system</keyword>
<feature type="domain" description="Histidine kinase" evidence="13">
    <location>
        <begin position="273"/>
        <end position="490"/>
    </location>
</feature>
<gene>
    <name evidence="15" type="primary">arlS</name>
    <name evidence="15" type="ORF">BW727_100609</name>
</gene>
<dbReference type="InterPro" id="IPR004358">
    <property type="entry name" value="Sig_transdc_His_kin-like_C"/>
</dbReference>
<dbReference type="SUPFAM" id="SSF55874">
    <property type="entry name" value="ATPase domain of HSP90 chaperone/DNA topoisomerase II/histidine kinase"/>
    <property type="match status" value="1"/>
</dbReference>
<dbReference type="SMART" id="SM00388">
    <property type="entry name" value="HisKA"/>
    <property type="match status" value="1"/>
</dbReference>
<dbReference type="Gene3D" id="1.10.287.130">
    <property type="match status" value="1"/>
</dbReference>
<dbReference type="OrthoDB" id="9786919at2"/>
<feature type="domain" description="HAMP" evidence="14">
    <location>
        <begin position="209"/>
        <end position="265"/>
    </location>
</feature>
<evidence type="ECO:0000256" key="3">
    <source>
        <dbReference type="ARBA" id="ARBA00012438"/>
    </source>
</evidence>
<organism evidence="15 16">
    <name type="scientific">Jeotgalibaca dankookensis</name>
    <dbReference type="NCBI Taxonomy" id="708126"/>
    <lineage>
        <taxon>Bacteria</taxon>
        <taxon>Bacillati</taxon>
        <taxon>Bacillota</taxon>
        <taxon>Bacilli</taxon>
        <taxon>Lactobacillales</taxon>
        <taxon>Carnobacteriaceae</taxon>
        <taxon>Jeotgalibaca</taxon>
    </lineage>
</organism>
<name>A0A1S6IN77_9LACT</name>
<evidence type="ECO:0000256" key="12">
    <source>
        <dbReference type="SAM" id="Phobius"/>
    </source>
</evidence>
<dbReference type="Gene3D" id="3.30.565.10">
    <property type="entry name" value="Histidine kinase-like ATPase, C-terminal domain"/>
    <property type="match status" value="1"/>
</dbReference>
<dbReference type="PROSITE" id="PS50109">
    <property type="entry name" value="HIS_KIN"/>
    <property type="match status" value="1"/>
</dbReference>
<dbReference type="CDD" id="cd06225">
    <property type="entry name" value="HAMP"/>
    <property type="match status" value="1"/>
</dbReference>
<keyword evidence="6 15" id="KW-0808">Transferase</keyword>
<feature type="transmembrane region" description="Helical" evidence="12">
    <location>
        <begin position="188"/>
        <end position="212"/>
    </location>
</feature>